<sequence>MPLRLNPRKLLLSKWTAVQPRNKEKHFIVTRLLLPEDPAQPITEVELEAVYSRRSQVIAWQTLTDATLWRQGWQ</sequence>
<evidence type="ECO:0000313" key="2">
    <source>
        <dbReference type="Proteomes" id="UP001595636"/>
    </source>
</evidence>
<dbReference type="EMBL" id="JBHRYH010000046">
    <property type="protein sequence ID" value="MFC3627762.1"/>
    <property type="molecule type" value="Genomic_DNA"/>
</dbReference>
<keyword evidence="2" id="KW-1185">Reference proteome</keyword>
<evidence type="ECO:0000313" key="1">
    <source>
        <dbReference type="EMBL" id="MFC3627762.1"/>
    </source>
</evidence>
<dbReference type="NCBIfam" id="TIGR02450">
    <property type="entry name" value="TIGR02450 family Trp-rich protein"/>
    <property type="match status" value="1"/>
</dbReference>
<comment type="caution">
    <text evidence="1">The sequence shown here is derived from an EMBL/GenBank/DDBJ whole genome shotgun (WGS) entry which is preliminary data.</text>
</comment>
<dbReference type="InterPro" id="IPR012663">
    <property type="entry name" value="CHP02450_Tryp"/>
</dbReference>
<name>A0ABV7TYB5_9NEIS</name>
<dbReference type="Proteomes" id="UP001595636">
    <property type="component" value="Unassembled WGS sequence"/>
</dbReference>
<organism evidence="1 2">
    <name type="scientific">Vogesella amnigena</name>
    <dbReference type="NCBI Taxonomy" id="1507449"/>
    <lineage>
        <taxon>Bacteria</taxon>
        <taxon>Pseudomonadati</taxon>
        <taxon>Pseudomonadota</taxon>
        <taxon>Betaproteobacteria</taxon>
        <taxon>Neisseriales</taxon>
        <taxon>Chromobacteriaceae</taxon>
        <taxon>Vogesella</taxon>
    </lineage>
</organism>
<proteinExistence type="predicted"/>
<dbReference type="RefSeq" id="WP_390281734.1">
    <property type="nucleotide sequence ID" value="NZ_JBHRYH010000046.1"/>
</dbReference>
<accession>A0ABV7TYB5</accession>
<reference evidence="2" key="1">
    <citation type="journal article" date="2019" name="Int. J. Syst. Evol. Microbiol.">
        <title>The Global Catalogue of Microorganisms (GCM) 10K type strain sequencing project: providing services to taxonomists for standard genome sequencing and annotation.</title>
        <authorList>
            <consortium name="The Broad Institute Genomics Platform"/>
            <consortium name="The Broad Institute Genome Sequencing Center for Infectious Disease"/>
            <person name="Wu L."/>
            <person name="Ma J."/>
        </authorList>
    </citation>
    <scope>NUCLEOTIDE SEQUENCE [LARGE SCALE GENOMIC DNA]</scope>
    <source>
        <strain evidence="2">KCTC 42195</strain>
    </source>
</reference>
<dbReference type="Pfam" id="PF09493">
    <property type="entry name" value="DUF2389"/>
    <property type="match status" value="1"/>
</dbReference>
<protein>
    <submittedName>
        <fullName evidence="1">TIGR02450 family Trp-rich protein</fullName>
    </submittedName>
</protein>
<gene>
    <name evidence="1" type="ORF">ACFOKJ_16695</name>
</gene>